<keyword evidence="4 7" id="KW-1133">Transmembrane helix</keyword>
<dbReference type="PANTHER" id="PTHR40064:SF1">
    <property type="entry name" value="MEMBRANE PROTEIN"/>
    <property type="match status" value="1"/>
</dbReference>
<sequence>MKLSKLRYRLFGRRVIKTALAVFLTSLICDWMGWPPVFAVITAIVTIEPTVADSIKKGIIRFPASAIGSGYAVLFISLFGNTPITYTLAALFTIITCYRLGLHAGLLVATLTSVAMIEVIHTNLFVAFAIRLGTTTIGLSVSTLVNMFILPPNYTRKILTNMHDLLKQTGEELEIILKQLLGNGELTNQKQEIDQRFQTLKNMLDQTERLLNFQSAESRYHRLDDRTKSVFDYERKNLTRLRLIHYHIGNLINTPIQHVCWSKHECEDIVLMVETLADFMKNPDHYKASAYKKQVKTLMNQFWESKKPSEEDDPTLFTPEVIILYELLSIYNIVENIILSEREITES</sequence>
<keyword evidence="2" id="KW-1003">Cell membrane</keyword>
<evidence type="ECO:0000256" key="2">
    <source>
        <dbReference type="ARBA" id="ARBA00022475"/>
    </source>
</evidence>
<evidence type="ECO:0000256" key="4">
    <source>
        <dbReference type="ARBA" id="ARBA00022989"/>
    </source>
</evidence>
<proteinExistence type="predicted"/>
<dbReference type="PANTHER" id="PTHR40064">
    <property type="entry name" value="MEMBRANE PROTEIN-RELATED"/>
    <property type="match status" value="1"/>
</dbReference>
<gene>
    <name evidence="8" type="ORF">MUN88_20175</name>
</gene>
<keyword evidence="6" id="KW-0175">Coiled coil</keyword>
<comment type="subcellular location">
    <subcellularLocation>
        <location evidence="1">Cell membrane</location>
        <topology evidence="1">Multi-pass membrane protein</topology>
    </subcellularLocation>
</comment>
<keyword evidence="9" id="KW-1185">Reference proteome</keyword>
<evidence type="ECO:0000256" key="1">
    <source>
        <dbReference type="ARBA" id="ARBA00004651"/>
    </source>
</evidence>
<reference evidence="8 9" key="1">
    <citation type="submission" date="2022-04" db="EMBL/GenBank/DDBJ databases">
        <title>Gracilibacillus sp. isolated from saltern.</title>
        <authorList>
            <person name="Won M."/>
            <person name="Lee C.-M."/>
            <person name="Woen H.-Y."/>
            <person name="Kwon S.-W."/>
        </authorList>
    </citation>
    <scope>NUCLEOTIDE SEQUENCE [LARGE SCALE GENOMIC DNA]</scope>
    <source>
        <strain evidence="8 9">SSWR10-1</strain>
    </source>
</reference>
<dbReference type="InterPro" id="IPR052984">
    <property type="entry name" value="UPF0421"/>
</dbReference>
<evidence type="ECO:0000256" key="7">
    <source>
        <dbReference type="SAM" id="Phobius"/>
    </source>
</evidence>
<evidence type="ECO:0000256" key="6">
    <source>
        <dbReference type="SAM" id="Coils"/>
    </source>
</evidence>
<protein>
    <submittedName>
        <fullName evidence="8">Aromatic acid exporter family protein</fullName>
    </submittedName>
</protein>
<accession>A0ABY4F1P1</accession>
<dbReference type="RefSeq" id="WP_244718680.1">
    <property type="nucleotide sequence ID" value="NZ_CP095072.1"/>
</dbReference>
<evidence type="ECO:0000313" key="8">
    <source>
        <dbReference type="EMBL" id="UOQ48326.1"/>
    </source>
</evidence>
<feature type="transmembrane region" description="Helical" evidence="7">
    <location>
        <begin position="126"/>
        <end position="149"/>
    </location>
</feature>
<organism evidence="8 9">
    <name type="scientific">Gracilibacillus caseinilyticus</name>
    <dbReference type="NCBI Taxonomy" id="2932256"/>
    <lineage>
        <taxon>Bacteria</taxon>
        <taxon>Bacillati</taxon>
        <taxon>Bacillota</taxon>
        <taxon>Bacilli</taxon>
        <taxon>Bacillales</taxon>
        <taxon>Bacillaceae</taxon>
        <taxon>Gracilibacillus</taxon>
    </lineage>
</organism>
<feature type="transmembrane region" description="Helical" evidence="7">
    <location>
        <begin position="100"/>
        <end position="120"/>
    </location>
</feature>
<keyword evidence="3 7" id="KW-0812">Transmembrane</keyword>
<dbReference type="InterPro" id="IPR010343">
    <property type="entry name" value="ArAE_1"/>
</dbReference>
<dbReference type="Pfam" id="PF06081">
    <property type="entry name" value="ArAE_1"/>
    <property type="match status" value="1"/>
</dbReference>
<keyword evidence="5 7" id="KW-0472">Membrane</keyword>
<evidence type="ECO:0000256" key="3">
    <source>
        <dbReference type="ARBA" id="ARBA00022692"/>
    </source>
</evidence>
<dbReference type="EMBL" id="CP095072">
    <property type="protein sequence ID" value="UOQ48326.1"/>
    <property type="molecule type" value="Genomic_DNA"/>
</dbReference>
<feature type="coiled-coil region" evidence="6">
    <location>
        <begin position="183"/>
        <end position="210"/>
    </location>
</feature>
<evidence type="ECO:0000256" key="5">
    <source>
        <dbReference type="ARBA" id="ARBA00023136"/>
    </source>
</evidence>
<evidence type="ECO:0000313" key="9">
    <source>
        <dbReference type="Proteomes" id="UP000831782"/>
    </source>
</evidence>
<name>A0ABY4F1P1_9BACI</name>
<dbReference type="Proteomes" id="UP000831782">
    <property type="component" value="Chromosome"/>
</dbReference>